<feature type="compositionally biased region" description="Low complexity" evidence="1">
    <location>
        <begin position="26"/>
        <end position="43"/>
    </location>
</feature>
<comment type="caution">
    <text evidence="2">The sequence shown here is derived from an EMBL/GenBank/DDBJ whole genome shotgun (WGS) entry which is preliminary data.</text>
</comment>
<feature type="region of interest" description="Disordered" evidence="1">
    <location>
        <begin position="217"/>
        <end position="317"/>
    </location>
</feature>
<feature type="compositionally biased region" description="Basic and acidic residues" evidence="1">
    <location>
        <begin position="16"/>
        <end position="25"/>
    </location>
</feature>
<evidence type="ECO:0000256" key="1">
    <source>
        <dbReference type="SAM" id="MobiDB-lite"/>
    </source>
</evidence>
<feature type="compositionally biased region" description="Gly residues" evidence="1">
    <location>
        <begin position="273"/>
        <end position="282"/>
    </location>
</feature>
<feature type="compositionally biased region" description="Basic residues" evidence="1">
    <location>
        <begin position="226"/>
        <end position="243"/>
    </location>
</feature>
<dbReference type="Proteomes" id="UP000316388">
    <property type="component" value="Unassembled WGS sequence"/>
</dbReference>
<accession>A0A554XL92</accession>
<feature type="compositionally biased region" description="Low complexity" evidence="1">
    <location>
        <begin position="300"/>
        <end position="311"/>
    </location>
</feature>
<feature type="region of interest" description="Disordered" evidence="1">
    <location>
        <begin position="1"/>
        <end position="81"/>
    </location>
</feature>
<protein>
    <submittedName>
        <fullName evidence="2">Uncharacterized protein</fullName>
    </submittedName>
</protein>
<evidence type="ECO:0000313" key="3">
    <source>
        <dbReference type="Proteomes" id="UP000316388"/>
    </source>
</evidence>
<name>A0A554XL92_9BURK</name>
<proteinExistence type="predicted"/>
<organism evidence="2 3">
    <name type="scientific">Tepidimonas fonticaldi</name>
    <dbReference type="NCBI Taxonomy" id="1101373"/>
    <lineage>
        <taxon>Bacteria</taxon>
        <taxon>Pseudomonadati</taxon>
        <taxon>Pseudomonadota</taxon>
        <taxon>Betaproteobacteria</taxon>
        <taxon>Burkholderiales</taxon>
        <taxon>Tepidimonas</taxon>
    </lineage>
</organism>
<dbReference type="AlphaFoldDB" id="A0A554XL92"/>
<reference evidence="2 3" key="1">
    <citation type="submission" date="2019-07" db="EMBL/GenBank/DDBJ databases">
        <title>Tepidimonas fonticaldi AT-A2 draft genome.</title>
        <authorList>
            <person name="Da Costa M.S."/>
            <person name="Froufe H.J.C."/>
            <person name="Egas C."/>
            <person name="Albuquerque L."/>
        </authorList>
    </citation>
    <scope>NUCLEOTIDE SEQUENCE [LARGE SCALE GENOMIC DNA]</scope>
    <source>
        <strain evidence="2 3">AT-A2</strain>
    </source>
</reference>
<dbReference type="EMBL" id="VJOO01000018">
    <property type="protein sequence ID" value="TSE36592.1"/>
    <property type="molecule type" value="Genomic_DNA"/>
</dbReference>
<sequence>MLLAATPYRDRHARQRQHECRHDQQRQPAGRQAQAGADQPGQPRRGGRPEHAAEQRARDGGDDRHGEEREHQRTLDVGAIGRAGAGRGRFGWRQHLAGQRGQNLLDAGLQPAEEVALAEVRHDGALDDAAGQQVRQRAFHRLRGGDAHAAVVLGHHQQHAVPDVAPADLPRIADALRVVGDVFRRGGRHQQHHHLAAALALERRQPRLQRRALLGGQGAGQVHHAGGQRRHRLQGLRERRRCPRQQQHQPDPRPPREAAAAVPARTLTRGHAGHGARGSGGGRHARAPQRPGVAGNSTFGGCASVASSAGAKPGLGA</sequence>
<feature type="compositionally biased region" description="Basic and acidic residues" evidence="1">
    <location>
        <begin position="47"/>
        <end position="74"/>
    </location>
</feature>
<evidence type="ECO:0000313" key="2">
    <source>
        <dbReference type="EMBL" id="TSE36592.1"/>
    </source>
</evidence>
<gene>
    <name evidence="2" type="ORF">Tfont_01922</name>
</gene>